<dbReference type="Proteomes" id="UP000239340">
    <property type="component" value="Plasmid pSfreNXT3b"/>
</dbReference>
<accession>A0A2L0HBY5</accession>
<evidence type="ECO:0000313" key="3">
    <source>
        <dbReference type="Proteomes" id="UP000239340"/>
    </source>
</evidence>
<gene>
    <name evidence="2" type="ORF">NXT3_PB00320</name>
</gene>
<organism evidence="2 3">
    <name type="scientific">Rhizobium fredii</name>
    <name type="common">Sinorhizobium fredii</name>
    <dbReference type="NCBI Taxonomy" id="380"/>
    <lineage>
        <taxon>Bacteria</taxon>
        <taxon>Pseudomonadati</taxon>
        <taxon>Pseudomonadota</taxon>
        <taxon>Alphaproteobacteria</taxon>
        <taxon>Hyphomicrobiales</taxon>
        <taxon>Rhizobiaceae</taxon>
        <taxon>Sinorhizobium/Ensifer group</taxon>
        <taxon>Sinorhizobium</taxon>
    </lineage>
</organism>
<name>A0A2L0HBY5_RHIFR</name>
<evidence type="ECO:0000256" key="1">
    <source>
        <dbReference type="SAM" id="MobiDB-lite"/>
    </source>
</evidence>
<dbReference type="AlphaFoldDB" id="A0A2L0HBY5"/>
<feature type="compositionally biased region" description="Basic and acidic residues" evidence="1">
    <location>
        <begin position="10"/>
        <end position="23"/>
    </location>
</feature>
<feature type="region of interest" description="Disordered" evidence="1">
    <location>
        <begin position="1"/>
        <end position="23"/>
    </location>
</feature>
<proteinExistence type="predicted"/>
<sequence length="62" mass="7147">MVQSVTTPGEELRRTNADPMGDRRHARARLASSLFLPMMAVLPRLFQTQTIRLERQSLRPLE</sequence>
<protein>
    <submittedName>
        <fullName evidence="2">Uncharacterized protein</fullName>
    </submittedName>
</protein>
<reference evidence="2 3" key="1">
    <citation type="submission" date="2017-10" db="EMBL/GenBank/DDBJ databases">
        <title>Analysis of the genome sequences of Rhizobium populations associated to common bean (phaseolus vulgaris).</title>
        <authorList>
            <person name="Bustos P."/>
            <person name="Santamaria R.I."/>
            <person name="Miranda-Sanchez F."/>
            <person name="Perez-Carrascal O."/>
            <person name="Juarez S."/>
            <person name="Lozano L."/>
            <person name="Martinez-Flores I."/>
            <person name="Vinuesa P."/>
            <person name="Martinez-Romero E."/>
            <person name="Cevallos M.A."/>
            <person name="Romero D."/>
            <person name="Davila G."/>
            <person name="Gonzalez V."/>
        </authorList>
    </citation>
    <scope>NUCLEOTIDE SEQUENCE [LARGE SCALE GENOMIC DNA]</scope>
    <source>
        <strain evidence="2 3">NXT3</strain>
        <plasmid evidence="3">Plasmid psfrenxt3b</plasmid>
    </source>
</reference>
<evidence type="ECO:0000313" key="2">
    <source>
        <dbReference type="EMBL" id="AUX78976.1"/>
    </source>
</evidence>
<dbReference type="EMBL" id="CP024309">
    <property type="protein sequence ID" value="AUX78976.1"/>
    <property type="molecule type" value="Genomic_DNA"/>
</dbReference>
<geneLocation type="plasmid" evidence="3">
    <name>psfrenxt3b</name>
</geneLocation>
<keyword evidence="2" id="KW-0614">Plasmid</keyword>